<dbReference type="EMBL" id="SUTK01000020">
    <property type="protein sequence ID" value="MBE6501889.1"/>
    <property type="molecule type" value="Genomic_DNA"/>
</dbReference>
<dbReference type="Proteomes" id="UP000783037">
    <property type="component" value="Unassembled WGS sequence"/>
</dbReference>
<evidence type="ECO:0000259" key="1">
    <source>
        <dbReference type="Pfam" id="PF04127"/>
    </source>
</evidence>
<sequence length="214" mass="23269">MIKGKKILISLGGTYEPIDSVRGITNKSSGKMGLALACEAYIRGADLKLVVANVSVEIPSVFDVVRVETGSEMNDAILSIVPDCDIFISAAAVSDFELGQKSDKKIDSSNSIFLNLKPATKIIRQIKKVNPDIFLVGFKAEFNISRDDIIECARKQISDAGTDLVIANDISKENCQFGSDDNEVLIVDDDVMAVPLASKREIAKRIFDVISKKI</sequence>
<name>A0A8T3VAH3_9EURY</name>
<dbReference type="Pfam" id="PF04127">
    <property type="entry name" value="DFP"/>
    <property type="match status" value="1"/>
</dbReference>
<dbReference type="GO" id="GO:0015937">
    <property type="term" value="P:coenzyme A biosynthetic process"/>
    <property type="evidence" value="ECO:0007669"/>
    <property type="project" value="UniProtKB-ARBA"/>
</dbReference>
<dbReference type="Gene3D" id="3.40.50.10300">
    <property type="entry name" value="CoaB-like"/>
    <property type="match status" value="1"/>
</dbReference>
<evidence type="ECO:0000313" key="3">
    <source>
        <dbReference type="Proteomes" id="UP000783037"/>
    </source>
</evidence>
<accession>A0A8T3VAH3</accession>
<dbReference type="SUPFAM" id="SSF102645">
    <property type="entry name" value="CoaB-like"/>
    <property type="match status" value="1"/>
</dbReference>
<comment type="caution">
    <text evidence="2">The sequence shown here is derived from an EMBL/GenBank/DDBJ whole genome shotgun (WGS) entry which is preliminary data.</text>
</comment>
<feature type="domain" description="DNA/pantothenate metabolism flavoprotein C-terminal" evidence="1">
    <location>
        <begin position="3"/>
        <end position="212"/>
    </location>
</feature>
<dbReference type="InterPro" id="IPR035929">
    <property type="entry name" value="CoaB-like_sf"/>
</dbReference>
<dbReference type="AlphaFoldDB" id="A0A8T3VAH3"/>
<dbReference type="RefSeq" id="WP_303738985.1">
    <property type="nucleotide sequence ID" value="NZ_SUTK01000020.1"/>
</dbReference>
<reference evidence="2" key="1">
    <citation type="submission" date="2019-04" db="EMBL/GenBank/DDBJ databases">
        <title>Evolution of Biomass-Degrading Anaerobic Consortia Revealed by Metagenomics.</title>
        <authorList>
            <person name="Peng X."/>
        </authorList>
    </citation>
    <scope>NUCLEOTIDE SEQUENCE</scope>
    <source>
        <strain evidence="2">SIG18</strain>
    </source>
</reference>
<evidence type="ECO:0000313" key="2">
    <source>
        <dbReference type="EMBL" id="MBE6501889.1"/>
    </source>
</evidence>
<proteinExistence type="predicted"/>
<organism evidence="2 3">
    <name type="scientific">Methanobrevibacter thaueri</name>
    <dbReference type="NCBI Taxonomy" id="190975"/>
    <lineage>
        <taxon>Archaea</taxon>
        <taxon>Methanobacteriati</taxon>
        <taxon>Methanobacteriota</taxon>
        <taxon>Methanomada group</taxon>
        <taxon>Methanobacteria</taxon>
        <taxon>Methanobacteriales</taxon>
        <taxon>Methanobacteriaceae</taxon>
        <taxon>Methanobrevibacter</taxon>
    </lineage>
</organism>
<dbReference type="InterPro" id="IPR007085">
    <property type="entry name" value="DNA/pantothenate-metab_flavo_C"/>
</dbReference>
<protein>
    <submittedName>
        <fullName evidence="2">Phosphopantothenoylcysteine synthase</fullName>
    </submittedName>
</protein>
<dbReference type="GO" id="GO:0003824">
    <property type="term" value="F:catalytic activity"/>
    <property type="evidence" value="ECO:0007669"/>
    <property type="project" value="UniProtKB-ARBA"/>
</dbReference>
<gene>
    <name evidence="2" type="ORF">E7Z79_05550</name>
</gene>